<protein>
    <recommendedName>
        <fullName evidence="2">non-specific serine/threonine protein kinase</fullName>
        <ecNumber evidence="2">2.7.11.1</ecNumber>
    </recommendedName>
</protein>
<reference evidence="17 18" key="1">
    <citation type="journal article" date="2017" name="Mol. Plant">
        <title>The Genome of Medicinal Plant Macleaya cordata Provides New Insights into Benzylisoquinoline Alkaloids Metabolism.</title>
        <authorList>
            <person name="Liu X."/>
            <person name="Liu Y."/>
            <person name="Huang P."/>
            <person name="Ma Y."/>
            <person name="Qing Z."/>
            <person name="Tang Q."/>
            <person name="Cao H."/>
            <person name="Cheng P."/>
            <person name="Zheng Y."/>
            <person name="Yuan Z."/>
            <person name="Zhou Y."/>
            <person name="Liu J."/>
            <person name="Tang Z."/>
            <person name="Zhuo Y."/>
            <person name="Zhang Y."/>
            <person name="Yu L."/>
            <person name="Huang J."/>
            <person name="Yang P."/>
            <person name="Peng Q."/>
            <person name="Zhang J."/>
            <person name="Jiang W."/>
            <person name="Zhang Z."/>
            <person name="Lin K."/>
            <person name="Ro D.K."/>
            <person name="Chen X."/>
            <person name="Xiong X."/>
            <person name="Shang Y."/>
            <person name="Huang S."/>
            <person name="Zeng J."/>
        </authorList>
    </citation>
    <scope>NUCLEOTIDE SEQUENCE [LARGE SCALE GENOMIC DNA]</scope>
    <source>
        <strain evidence="18">cv. BLH2017</strain>
        <tissue evidence="17">Root</tissue>
    </source>
</reference>
<sequence>MSGKGENSDESSGSESLAAAAAAASSTLTEASGNSTGVVEKQKEKSRVNRTSLILWHAHQNDVNAVRKLLEEDKSLVHARDYDNRTPLHVASLHGWTDVAKCLLDHGADPLADAEGAKKHGMIEMLKSYGGLSYGQTGSHFDSKPVPPPLPNKCDWEIDPSELDFSSSSIIGKGSFGEILKACWRGTPVAIKRILPSLSDDRLVIQDFRHEVNLLVKLRHPNIVQFLGAVTEKKPLMLITEYLRGGDLHQHLKEKGALSPSTAINFALDIARGMTYLHNEPNVIIHRDLKPRNVLLVNTNADHLKVGDFGLSKLIKVQNSHDVYKMTGETGSYRYMAPEVFKHRKYDKKVDVFSFAMILFEMLEGNPPLANYEPYEAAKYVAEGQRPTFRAKGYLPELRELTDQCWAADMNKRPSFLEILKRLEKIKENLPSDHHWSIFNS</sequence>
<dbReference type="OMA" id="ISTINTC"/>
<dbReference type="FunFam" id="3.30.200.20:FF:000180">
    <property type="entry name" value="serine/threonine-protein kinase STY46-like"/>
    <property type="match status" value="1"/>
</dbReference>
<dbReference type="PROSITE" id="PS50088">
    <property type="entry name" value="ANK_REPEAT"/>
    <property type="match status" value="1"/>
</dbReference>
<feature type="region of interest" description="Disordered" evidence="15">
    <location>
        <begin position="1"/>
        <end position="44"/>
    </location>
</feature>
<evidence type="ECO:0000256" key="3">
    <source>
        <dbReference type="ARBA" id="ARBA00022527"/>
    </source>
</evidence>
<keyword evidence="5" id="KW-0677">Repeat</keyword>
<dbReference type="FunFam" id="1.10.510.10:FF:000355">
    <property type="entry name" value="Integrin-linked protein kinase family"/>
    <property type="match status" value="1"/>
</dbReference>
<dbReference type="GO" id="GO:0005524">
    <property type="term" value="F:ATP binding"/>
    <property type="evidence" value="ECO:0007669"/>
    <property type="project" value="UniProtKB-UniRule"/>
</dbReference>
<accession>A0A200QP76</accession>
<evidence type="ECO:0000256" key="14">
    <source>
        <dbReference type="RuleBase" id="RU000304"/>
    </source>
</evidence>
<evidence type="ECO:0000256" key="15">
    <source>
        <dbReference type="SAM" id="MobiDB-lite"/>
    </source>
</evidence>
<dbReference type="InterPro" id="IPR017441">
    <property type="entry name" value="Protein_kinase_ATP_BS"/>
</dbReference>
<dbReference type="GO" id="GO:0005737">
    <property type="term" value="C:cytoplasm"/>
    <property type="evidence" value="ECO:0007669"/>
    <property type="project" value="UniProtKB-ARBA"/>
</dbReference>
<gene>
    <name evidence="17" type="ORF">BVC80_1777g50</name>
</gene>
<dbReference type="AlphaFoldDB" id="A0A200QP76"/>
<evidence type="ECO:0000256" key="9">
    <source>
        <dbReference type="ARBA" id="ARBA00023043"/>
    </source>
</evidence>
<evidence type="ECO:0000256" key="5">
    <source>
        <dbReference type="ARBA" id="ARBA00022737"/>
    </source>
</evidence>
<evidence type="ECO:0000256" key="8">
    <source>
        <dbReference type="ARBA" id="ARBA00022840"/>
    </source>
</evidence>
<keyword evidence="18" id="KW-1185">Reference proteome</keyword>
<feature type="binding site" evidence="13">
    <location>
        <position position="192"/>
    </location>
    <ligand>
        <name>ATP</name>
        <dbReference type="ChEBI" id="CHEBI:30616"/>
    </ligand>
</feature>
<organism evidence="17 18">
    <name type="scientific">Macleaya cordata</name>
    <name type="common">Five-seeded plume-poppy</name>
    <name type="synonym">Bocconia cordata</name>
    <dbReference type="NCBI Taxonomy" id="56857"/>
    <lineage>
        <taxon>Eukaryota</taxon>
        <taxon>Viridiplantae</taxon>
        <taxon>Streptophyta</taxon>
        <taxon>Embryophyta</taxon>
        <taxon>Tracheophyta</taxon>
        <taxon>Spermatophyta</taxon>
        <taxon>Magnoliopsida</taxon>
        <taxon>Ranunculales</taxon>
        <taxon>Papaveraceae</taxon>
        <taxon>Papaveroideae</taxon>
        <taxon>Macleaya</taxon>
    </lineage>
</organism>
<feature type="repeat" description="ANK" evidence="12">
    <location>
        <begin position="83"/>
        <end position="115"/>
    </location>
</feature>
<dbReference type="InterPro" id="IPR002110">
    <property type="entry name" value="Ankyrin_rpt"/>
</dbReference>
<dbReference type="EMBL" id="MVGT01001412">
    <property type="protein sequence ID" value="OVA12225.1"/>
    <property type="molecule type" value="Genomic_DNA"/>
</dbReference>
<dbReference type="InterPro" id="IPR011009">
    <property type="entry name" value="Kinase-like_dom_sf"/>
</dbReference>
<dbReference type="Gene3D" id="1.25.40.20">
    <property type="entry name" value="Ankyrin repeat-containing domain"/>
    <property type="match status" value="1"/>
</dbReference>
<dbReference type="InParanoid" id="A0A200QP76"/>
<dbReference type="PANTHER" id="PTHR44329:SF289">
    <property type="entry name" value="SERINE_THREONINE-PROTEIN KINASE VIK"/>
    <property type="match status" value="1"/>
</dbReference>
<dbReference type="PROSITE" id="PS50297">
    <property type="entry name" value="ANK_REP_REGION"/>
    <property type="match status" value="1"/>
</dbReference>
<dbReference type="FunCoup" id="A0A200QP76">
    <property type="interactions" value="2531"/>
</dbReference>
<evidence type="ECO:0000256" key="7">
    <source>
        <dbReference type="ARBA" id="ARBA00022777"/>
    </source>
</evidence>
<evidence type="ECO:0000256" key="1">
    <source>
        <dbReference type="ARBA" id="ARBA00005843"/>
    </source>
</evidence>
<evidence type="ECO:0000313" key="18">
    <source>
        <dbReference type="Proteomes" id="UP000195402"/>
    </source>
</evidence>
<dbReference type="OrthoDB" id="4062651at2759"/>
<evidence type="ECO:0000256" key="2">
    <source>
        <dbReference type="ARBA" id="ARBA00012513"/>
    </source>
</evidence>
<dbReference type="InterPro" id="IPR008271">
    <property type="entry name" value="Ser/Thr_kinase_AS"/>
</dbReference>
<dbReference type="EC" id="2.7.11.1" evidence="2"/>
<dbReference type="Pfam" id="PF07714">
    <property type="entry name" value="PK_Tyr_Ser-Thr"/>
    <property type="match status" value="1"/>
</dbReference>
<keyword evidence="4" id="KW-0808">Transferase</keyword>
<keyword evidence="8 13" id="KW-0067">ATP-binding</keyword>
<comment type="catalytic activity">
    <reaction evidence="10">
        <text>L-threonyl-[protein] + ATP = O-phospho-L-threonyl-[protein] + ADP + H(+)</text>
        <dbReference type="Rhea" id="RHEA:46608"/>
        <dbReference type="Rhea" id="RHEA-COMP:11060"/>
        <dbReference type="Rhea" id="RHEA-COMP:11605"/>
        <dbReference type="ChEBI" id="CHEBI:15378"/>
        <dbReference type="ChEBI" id="CHEBI:30013"/>
        <dbReference type="ChEBI" id="CHEBI:30616"/>
        <dbReference type="ChEBI" id="CHEBI:61977"/>
        <dbReference type="ChEBI" id="CHEBI:456216"/>
        <dbReference type="EC" id="2.7.11.1"/>
    </reaction>
</comment>
<feature type="compositionally biased region" description="Low complexity" evidence="15">
    <location>
        <begin position="11"/>
        <end position="33"/>
    </location>
</feature>
<dbReference type="Proteomes" id="UP000195402">
    <property type="component" value="Unassembled WGS sequence"/>
</dbReference>
<dbReference type="InterPro" id="IPR051681">
    <property type="entry name" value="Ser/Thr_Kinases-Pseudokinases"/>
</dbReference>
<proteinExistence type="inferred from homology"/>
<dbReference type="InterPro" id="IPR036770">
    <property type="entry name" value="Ankyrin_rpt-contain_sf"/>
</dbReference>
<dbReference type="CDD" id="cd13999">
    <property type="entry name" value="STKc_MAP3K-like"/>
    <property type="match status" value="1"/>
</dbReference>
<evidence type="ECO:0000313" key="17">
    <source>
        <dbReference type="EMBL" id="OVA12225.1"/>
    </source>
</evidence>
<dbReference type="SMART" id="SM00248">
    <property type="entry name" value="ANK"/>
    <property type="match status" value="2"/>
</dbReference>
<dbReference type="Gene3D" id="1.10.510.10">
    <property type="entry name" value="Transferase(Phosphotransferase) domain 1"/>
    <property type="match status" value="1"/>
</dbReference>
<dbReference type="STRING" id="56857.A0A200QP76"/>
<evidence type="ECO:0000259" key="16">
    <source>
        <dbReference type="PROSITE" id="PS50011"/>
    </source>
</evidence>
<dbReference type="Gene3D" id="3.30.200.20">
    <property type="entry name" value="Phosphorylase Kinase, domain 1"/>
    <property type="match status" value="1"/>
</dbReference>
<dbReference type="PROSITE" id="PS50011">
    <property type="entry name" value="PROTEIN_KINASE_DOM"/>
    <property type="match status" value="1"/>
</dbReference>
<comment type="similarity">
    <text evidence="1">Belongs to the protein kinase superfamily. TKL Ser/Thr protein kinase family.</text>
</comment>
<dbReference type="Pfam" id="PF12796">
    <property type="entry name" value="Ank_2"/>
    <property type="match status" value="1"/>
</dbReference>
<name>A0A200QP76_MACCD</name>
<dbReference type="GO" id="GO:0004674">
    <property type="term" value="F:protein serine/threonine kinase activity"/>
    <property type="evidence" value="ECO:0007669"/>
    <property type="project" value="UniProtKB-KW"/>
</dbReference>
<comment type="catalytic activity">
    <reaction evidence="11">
        <text>L-seryl-[protein] + ATP = O-phospho-L-seryl-[protein] + ADP + H(+)</text>
        <dbReference type="Rhea" id="RHEA:17989"/>
        <dbReference type="Rhea" id="RHEA-COMP:9863"/>
        <dbReference type="Rhea" id="RHEA-COMP:11604"/>
        <dbReference type="ChEBI" id="CHEBI:15378"/>
        <dbReference type="ChEBI" id="CHEBI:29999"/>
        <dbReference type="ChEBI" id="CHEBI:30616"/>
        <dbReference type="ChEBI" id="CHEBI:83421"/>
        <dbReference type="ChEBI" id="CHEBI:456216"/>
        <dbReference type="EC" id="2.7.11.1"/>
    </reaction>
</comment>
<dbReference type="SMART" id="SM00220">
    <property type="entry name" value="S_TKc"/>
    <property type="match status" value="1"/>
</dbReference>
<evidence type="ECO:0000256" key="11">
    <source>
        <dbReference type="ARBA" id="ARBA00048679"/>
    </source>
</evidence>
<keyword evidence="9 12" id="KW-0040">ANK repeat</keyword>
<dbReference type="PROSITE" id="PS00107">
    <property type="entry name" value="PROTEIN_KINASE_ATP"/>
    <property type="match status" value="1"/>
</dbReference>
<evidence type="ECO:0000256" key="4">
    <source>
        <dbReference type="ARBA" id="ARBA00022679"/>
    </source>
</evidence>
<keyword evidence="7 17" id="KW-0418">Kinase</keyword>
<dbReference type="PROSITE" id="PS00108">
    <property type="entry name" value="PROTEIN_KINASE_ST"/>
    <property type="match status" value="1"/>
</dbReference>
<evidence type="ECO:0000256" key="10">
    <source>
        <dbReference type="ARBA" id="ARBA00047899"/>
    </source>
</evidence>
<dbReference type="SUPFAM" id="SSF48403">
    <property type="entry name" value="Ankyrin repeat"/>
    <property type="match status" value="1"/>
</dbReference>
<evidence type="ECO:0000256" key="13">
    <source>
        <dbReference type="PROSITE-ProRule" id="PRU10141"/>
    </source>
</evidence>
<keyword evidence="6 13" id="KW-0547">Nucleotide-binding</keyword>
<evidence type="ECO:0000256" key="6">
    <source>
        <dbReference type="ARBA" id="ARBA00022741"/>
    </source>
</evidence>
<keyword evidence="3 14" id="KW-0723">Serine/threonine-protein kinase</keyword>
<dbReference type="InterPro" id="IPR001245">
    <property type="entry name" value="Ser-Thr/Tyr_kinase_cat_dom"/>
</dbReference>
<dbReference type="PANTHER" id="PTHR44329">
    <property type="entry name" value="SERINE/THREONINE-PROTEIN KINASE TNNI3K-RELATED"/>
    <property type="match status" value="1"/>
</dbReference>
<dbReference type="InterPro" id="IPR000719">
    <property type="entry name" value="Prot_kinase_dom"/>
</dbReference>
<dbReference type="PIRSF" id="PIRSF000654">
    <property type="entry name" value="Integrin-linked_kinase"/>
    <property type="match status" value="1"/>
</dbReference>
<feature type="domain" description="Protein kinase" evidence="16">
    <location>
        <begin position="165"/>
        <end position="437"/>
    </location>
</feature>
<evidence type="ECO:0000256" key="12">
    <source>
        <dbReference type="PROSITE-ProRule" id="PRU00023"/>
    </source>
</evidence>
<comment type="caution">
    <text evidence="17">The sequence shown here is derived from an EMBL/GenBank/DDBJ whole genome shotgun (WGS) entry which is preliminary data.</text>
</comment>
<dbReference type="SUPFAM" id="SSF56112">
    <property type="entry name" value="Protein kinase-like (PK-like)"/>
    <property type="match status" value="1"/>
</dbReference>